<comment type="caution">
    <text evidence="1">The sequence shown here is derived from an EMBL/GenBank/DDBJ whole genome shotgun (WGS) entry which is preliminary data.</text>
</comment>
<reference evidence="1 2" key="1">
    <citation type="submission" date="2020-06" db="EMBL/GenBank/DDBJ databases">
        <title>Transcriptomic and genomic resources for Thalictrum thalictroides and T. hernandezii: Facilitating candidate gene discovery in an emerging model plant lineage.</title>
        <authorList>
            <person name="Arias T."/>
            <person name="Riano-Pachon D.M."/>
            <person name="Di Stilio V.S."/>
        </authorList>
    </citation>
    <scope>NUCLEOTIDE SEQUENCE [LARGE SCALE GENOMIC DNA]</scope>
    <source>
        <strain evidence="2">cv. WT478/WT964</strain>
        <tissue evidence="1">Leaves</tissue>
    </source>
</reference>
<organism evidence="1 2">
    <name type="scientific">Thalictrum thalictroides</name>
    <name type="common">Rue-anemone</name>
    <name type="synonym">Anemone thalictroides</name>
    <dbReference type="NCBI Taxonomy" id="46969"/>
    <lineage>
        <taxon>Eukaryota</taxon>
        <taxon>Viridiplantae</taxon>
        <taxon>Streptophyta</taxon>
        <taxon>Embryophyta</taxon>
        <taxon>Tracheophyta</taxon>
        <taxon>Spermatophyta</taxon>
        <taxon>Magnoliopsida</taxon>
        <taxon>Ranunculales</taxon>
        <taxon>Ranunculaceae</taxon>
        <taxon>Thalictroideae</taxon>
        <taxon>Thalictrum</taxon>
    </lineage>
</organism>
<gene>
    <name evidence="1" type="ORF">FRX31_008914</name>
</gene>
<sequence>MLSASSIAVWQQLENPQWQLVMKTYRSGFGLVVIVYRIRFGLGSDSNVRTNNSDNPRDAILRVRAHTSCQ</sequence>
<accession>A0A7J6WY66</accession>
<keyword evidence="2" id="KW-1185">Reference proteome</keyword>
<dbReference type="Proteomes" id="UP000554482">
    <property type="component" value="Unassembled WGS sequence"/>
</dbReference>
<protein>
    <submittedName>
        <fullName evidence="1">Uncharacterized protein</fullName>
    </submittedName>
</protein>
<evidence type="ECO:0000313" key="2">
    <source>
        <dbReference type="Proteomes" id="UP000554482"/>
    </source>
</evidence>
<dbReference type="EMBL" id="JABWDY010009353">
    <property type="protein sequence ID" value="KAF5201495.1"/>
    <property type="molecule type" value="Genomic_DNA"/>
</dbReference>
<proteinExistence type="predicted"/>
<dbReference type="AlphaFoldDB" id="A0A7J6WY66"/>
<name>A0A7J6WY66_THATH</name>
<evidence type="ECO:0000313" key="1">
    <source>
        <dbReference type="EMBL" id="KAF5201495.1"/>
    </source>
</evidence>